<accession>A0A2M8KI89</accession>
<feature type="transmembrane region" description="Helical" evidence="1">
    <location>
        <begin position="173"/>
        <end position="199"/>
    </location>
</feature>
<protein>
    <submittedName>
        <fullName evidence="2">Uncharacterized protein</fullName>
    </submittedName>
</protein>
<comment type="caution">
    <text evidence="2">The sequence shown here is derived from an EMBL/GenBank/DDBJ whole genome shotgun (WGS) entry which is preliminary data.</text>
</comment>
<sequence>MARPEKLTKESIRSQTKWAGVENALKEGTFSGYMMGVLETEKIFAQLLNKKRIPGRNVDAQIKYIRHYLSLPEKLAAARDVCRKITVDLNPAVSQQETQQAIAGYWQAIKDLEEALSDLSVKQKIVFQTKYARQKWLRFSKKSLIDIALFLLLILFLYDTSPGRALALRVGQGAHFFVFSIFLWIAAIAFGLIVLSYAWKLLNKKKSKL</sequence>
<reference evidence="3" key="1">
    <citation type="submission" date="2017-09" db="EMBL/GenBank/DDBJ databases">
        <title>Depth-based differentiation of microbial function through sediment-hosted aquifers and enrichment of novel symbionts in the deep terrestrial subsurface.</title>
        <authorList>
            <person name="Probst A.J."/>
            <person name="Ladd B."/>
            <person name="Jarett J.K."/>
            <person name="Geller-Mcgrath D.E."/>
            <person name="Sieber C.M.K."/>
            <person name="Emerson J.B."/>
            <person name="Anantharaman K."/>
            <person name="Thomas B.C."/>
            <person name="Malmstrom R."/>
            <person name="Stieglmeier M."/>
            <person name="Klingl A."/>
            <person name="Woyke T."/>
            <person name="Ryan C.M."/>
            <person name="Banfield J.F."/>
        </authorList>
    </citation>
    <scope>NUCLEOTIDE SEQUENCE [LARGE SCALE GENOMIC DNA]</scope>
</reference>
<keyword evidence="1" id="KW-0812">Transmembrane</keyword>
<keyword evidence="1" id="KW-0472">Membrane</keyword>
<name>A0A2M8KI89_9BACT</name>
<organism evidence="2 3">
    <name type="scientific">Candidatus Portnoybacteria bacterium CG10_big_fil_rev_8_21_14_0_10_44_7</name>
    <dbReference type="NCBI Taxonomy" id="1974816"/>
    <lineage>
        <taxon>Bacteria</taxon>
        <taxon>Candidatus Portnoyibacteriota</taxon>
    </lineage>
</organism>
<evidence type="ECO:0000313" key="2">
    <source>
        <dbReference type="EMBL" id="PJE59629.1"/>
    </source>
</evidence>
<keyword evidence="1" id="KW-1133">Transmembrane helix</keyword>
<dbReference type="AlphaFoldDB" id="A0A2M8KI89"/>
<feature type="transmembrane region" description="Helical" evidence="1">
    <location>
        <begin position="143"/>
        <end position="161"/>
    </location>
</feature>
<evidence type="ECO:0000256" key="1">
    <source>
        <dbReference type="SAM" id="Phobius"/>
    </source>
</evidence>
<proteinExistence type="predicted"/>
<evidence type="ECO:0000313" key="3">
    <source>
        <dbReference type="Proteomes" id="UP000231086"/>
    </source>
</evidence>
<dbReference type="EMBL" id="PFEA01000051">
    <property type="protein sequence ID" value="PJE59629.1"/>
    <property type="molecule type" value="Genomic_DNA"/>
</dbReference>
<dbReference type="Proteomes" id="UP000231086">
    <property type="component" value="Unassembled WGS sequence"/>
</dbReference>
<gene>
    <name evidence="2" type="ORF">COU85_02700</name>
</gene>